<gene>
    <name evidence="1" type="ORF">UFOVP388_27</name>
</gene>
<dbReference type="PROSITE" id="PS51257">
    <property type="entry name" value="PROKAR_LIPOPROTEIN"/>
    <property type="match status" value="1"/>
</dbReference>
<sequence>MKKVLLLLLLVTVGCSQPDAPAPVTDCKCGTVIESVPYNVFGSSFFSVVTVKNNCTGIMKQIQKNGVILKGTTLCNY</sequence>
<evidence type="ECO:0008006" key="2">
    <source>
        <dbReference type="Google" id="ProtNLM"/>
    </source>
</evidence>
<evidence type="ECO:0000313" key="1">
    <source>
        <dbReference type="EMBL" id="CAB5223806.1"/>
    </source>
</evidence>
<protein>
    <recommendedName>
        <fullName evidence="2">Lipoprotein</fullName>
    </recommendedName>
</protein>
<accession>A0A6J7X3E3</accession>
<dbReference type="EMBL" id="LR798324">
    <property type="protein sequence ID" value="CAB5223806.1"/>
    <property type="molecule type" value="Genomic_DNA"/>
</dbReference>
<proteinExistence type="predicted"/>
<reference evidence="1" key="1">
    <citation type="submission" date="2020-05" db="EMBL/GenBank/DDBJ databases">
        <authorList>
            <person name="Chiriac C."/>
            <person name="Salcher M."/>
            <person name="Ghai R."/>
            <person name="Kavagutti S V."/>
        </authorList>
    </citation>
    <scope>NUCLEOTIDE SEQUENCE</scope>
</reference>
<name>A0A6J7X3E3_9CAUD</name>
<organism evidence="1">
    <name type="scientific">uncultured Caudovirales phage</name>
    <dbReference type="NCBI Taxonomy" id="2100421"/>
    <lineage>
        <taxon>Viruses</taxon>
        <taxon>Duplodnaviria</taxon>
        <taxon>Heunggongvirae</taxon>
        <taxon>Uroviricota</taxon>
        <taxon>Caudoviricetes</taxon>
        <taxon>Peduoviridae</taxon>
        <taxon>Maltschvirus</taxon>
        <taxon>Maltschvirus maltsch</taxon>
    </lineage>
</organism>